<feature type="binding site" evidence="7">
    <location>
        <position position="161"/>
    </location>
    <ligand>
        <name>Fe cation</name>
        <dbReference type="ChEBI" id="CHEBI:24875"/>
    </ligand>
</feature>
<gene>
    <name evidence="9" type="ORF">Tther_01818</name>
</gene>
<accession>A0A554WZ87</accession>
<dbReference type="GO" id="GO:0031418">
    <property type="term" value="F:L-ascorbic acid binding"/>
    <property type="evidence" value="ECO:0007669"/>
    <property type="project" value="UniProtKB-KW"/>
</dbReference>
<dbReference type="OrthoDB" id="9812472at2"/>
<dbReference type="PANTHER" id="PTHR41536:SF1">
    <property type="entry name" value="PKHD-TYPE HYDROXYLASE YBIX"/>
    <property type="match status" value="1"/>
</dbReference>
<dbReference type="EC" id="1.14.11.-" evidence="9"/>
<evidence type="ECO:0000256" key="5">
    <source>
        <dbReference type="ARBA" id="ARBA00023002"/>
    </source>
</evidence>
<dbReference type="GO" id="GO:0006974">
    <property type="term" value="P:DNA damage response"/>
    <property type="evidence" value="ECO:0007669"/>
    <property type="project" value="TreeGrafter"/>
</dbReference>
<evidence type="ECO:0000313" key="9">
    <source>
        <dbReference type="EMBL" id="TSE28875.1"/>
    </source>
</evidence>
<evidence type="ECO:0000256" key="1">
    <source>
        <dbReference type="ARBA" id="ARBA00001961"/>
    </source>
</evidence>
<dbReference type="NCBIfam" id="NF003974">
    <property type="entry name" value="PRK05467.1-3"/>
    <property type="match status" value="1"/>
</dbReference>
<proteinExistence type="inferred from homology"/>
<feature type="binding site" evidence="7">
    <location>
        <position position="98"/>
    </location>
    <ligand>
        <name>Fe cation</name>
        <dbReference type="ChEBI" id="CHEBI:24875"/>
    </ligand>
</feature>
<feature type="binding site" evidence="7">
    <location>
        <position position="100"/>
    </location>
    <ligand>
        <name>Fe cation</name>
        <dbReference type="ChEBI" id="CHEBI:24875"/>
    </ligand>
</feature>
<dbReference type="Gene3D" id="2.60.120.620">
    <property type="entry name" value="q2cbj1_9rhob like domain"/>
    <property type="match status" value="1"/>
</dbReference>
<evidence type="ECO:0000256" key="7">
    <source>
        <dbReference type="HAMAP-Rule" id="MF_00657"/>
    </source>
</evidence>
<evidence type="ECO:0000256" key="3">
    <source>
        <dbReference type="ARBA" id="ARBA00022896"/>
    </source>
</evidence>
<evidence type="ECO:0000259" key="8">
    <source>
        <dbReference type="PROSITE" id="PS51471"/>
    </source>
</evidence>
<feature type="domain" description="Fe2OG dioxygenase" evidence="8">
    <location>
        <begin position="79"/>
        <end position="180"/>
    </location>
</feature>
<dbReference type="PROSITE" id="PS51471">
    <property type="entry name" value="FE2OG_OXY"/>
    <property type="match status" value="1"/>
</dbReference>
<dbReference type="EMBL" id="VJOL01000035">
    <property type="protein sequence ID" value="TSE28875.1"/>
    <property type="molecule type" value="Genomic_DNA"/>
</dbReference>
<dbReference type="Proteomes" id="UP000318542">
    <property type="component" value="Unassembled WGS sequence"/>
</dbReference>
<dbReference type="AlphaFoldDB" id="A0A554WZ87"/>
<dbReference type="SUPFAM" id="SSF51197">
    <property type="entry name" value="Clavaminate synthase-like"/>
    <property type="match status" value="1"/>
</dbReference>
<sequence length="228" mass="25487">MLVHLKGVLTPEEVATARSLLADESLWRDGRTSAGAQAAVVKHNEQLAQDSVAARRLQALVAAAVRRDPLFFSAALPRRLFNPLFNRYRPEAPAYGPHVDGAVLHSRADDQWVRTDLSCTVFLSDPQDYDGGELTIHDTYGTHRLKLPAGDAVLYPGTSVHEVTPVTRGVRLASFFWIESMVRHETQRRLLFELDMNLLQLRQQVGETAQTLALTGVYHNLLRLWATP</sequence>
<comment type="caution">
    <text evidence="9">The sequence shown here is derived from an EMBL/GenBank/DDBJ whole genome shotgun (WGS) entry which is preliminary data.</text>
</comment>
<evidence type="ECO:0000256" key="2">
    <source>
        <dbReference type="ARBA" id="ARBA00022723"/>
    </source>
</evidence>
<dbReference type="InterPro" id="IPR041097">
    <property type="entry name" value="PKHD_C"/>
</dbReference>
<organism evidence="9 10">
    <name type="scientific">Tepidimonas thermarum</name>
    <dbReference type="NCBI Taxonomy" id="335431"/>
    <lineage>
        <taxon>Bacteria</taxon>
        <taxon>Pseudomonadati</taxon>
        <taxon>Pseudomonadota</taxon>
        <taxon>Betaproteobacteria</taxon>
        <taxon>Burkholderiales</taxon>
        <taxon>Tepidimonas</taxon>
    </lineage>
</organism>
<keyword evidence="3 7" id="KW-0847">Vitamin C</keyword>
<dbReference type="PANTHER" id="PTHR41536">
    <property type="entry name" value="PKHD-TYPE HYDROXYLASE YBIX"/>
    <property type="match status" value="1"/>
</dbReference>
<protein>
    <submittedName>
        <fullName evidence="9">PKHD-type hydroxylase</fullName>
        <ecNumber evidence="9">1.14.11.-</ecNumber>
    </submittedName>
</protein>
<keyword evidence="5 7" id="KW-0560">Oxidoreductase</keyword>
<dbReference type="SMART" id="SM00702">
    <property type="entry name" value="P4Hc"/>
    <property type="match status" value="1"/>
</dbReference>
<evidence type="ECO:0000313" key="10">
    <source>
        <dbReference type="Proteomes" id="UP000318542"/>
    </source>
</evidence>
<dbReference type="InterPro" id="IPR006620">
    <property type="entry name" value="Pro_4_hyd_alph"/>
</dbReference>
<comment type="cofactor">
    <cofactor evidence="1 7">
        <name>L-ascorbate</name>
        <dbReference type="ChEBI" id="CHEBI:38290"/>
    </cofactor>
</comment>
<dbReference type="Pfam" id="PF13640">
    <property type="entry name" value="2OG-FeII_Oxy_3"/>
    <property type="match status" value="1"/>
</dbReference>
<evidence type="ECO:0000256" key="4">
    <source>
        <dbReference type="ARBA" id="ARBA00022964"/>
    </source>
</evidence>
<name>A0A554WZ87_9BURK</name>
<evidence type="ECO:0000256" key="6">
    <source>
        <dbReference type="ARBA" id="ARBA00023004"/>
    </source>
</evidence>
<dbReference type="RefSeq" id="WP_143903118.1">
    <property type="nucleotide sequence ID" value="NZ_VJOL01000035.1"/>
</dbReference>
<dbReference type="NCBIfam" id="NF003975">
    <property type="entry name" value="PRK05467.1-4"/>
    <property type="match status" value="1"/>
</dbReference>
<dbReference type="GO" id="GO:0005506">
    <property type="term" value="F:iron ion binding"/>
    <property type="evidence" value="ECO:0007669"/>
    <property type="project" value="UniProtKB-UniRule"/>
</dbReference>
<comment type="cofactor">
    <cofactor evidence="7">
        <name>Fe(2+)</name>
        <dbReference type="ChEBI" id="CHEBI:29033"/>
    </cofactor>
    <text evidence="7">Binds 1 Fe(2+) ion per subunit.</text>
</comment>
<keyword evidence="6 7" id="KW-0408">Iron</keyword>
<keyword evidence="4 7" id="KW-0223">Dioxygenase</keyword>
<dbReference type="HAMAP" id="MF_00657">
    <property type="entry name" value="Hydroxyl_YbiX"/>
    <property type="match status" value="1"/>
</dbReference>
<dbReference type="GO" id="GO:0006879">
    <property type="term" value="P:intracellular iron ion homeostasis"/>
    <property type="evidence" value="ECO:0007669"/>
    <property type="project" value="TreeGrafter"/>
</dbReference>
<keyword evidence="10" id="KW-1185">Reference proteome</keyword>
<dbReference type="Gene3D" id="4.10.860.20">
    <property type="entry name" value="Rabenosyn, Rab binding domain"/>
    <property type="match status" value="1"/>
</dbReference>
<dbReference type="Pfam" id="PF18331">
    <property type="entry name" value="PKHD_C"/>
    <property type="match status" value="1"/>
</dbReference>
<reference evidence="9 10" key="1">
    <citation type="submission" date="2019-07" db="EMBL/GenBank/DDBJ databases">
        <title>Tepidimonas thermarum AA-1 draft genome.</title>
        <authorList>
            <person name="Da Costa M.S."/>
            <person name="Froufe H.J.C."/>
            <person name="Egas C."/>
            <person name="Albuquerque L."/>
        </authorList>
    </citation>
    <scope>NUCLEOTIDE SEQUENCE [LARGE SCALE GENOMIC DNA]</scope>
    <source>
        <strain evidence="9 10">AA-1</strain>
    </source>
</reference>
<dbReference type="InterPro" id="IPR023550">
    <property type="entry name" value="PKHD_hydroxylase"/>
</dbReference>
<feature type="binding site" evidence="7">
    <location>
        <position position="171"/>
    </location>
    <ligand>
        <name>2-oxoglutarate</name>
        <dbReference type="ChEBI" id="CHEBI:16810"/>
    </ligand>
</feature>
<keyword evidence="2 7" id="KW-0479">Metal-binding</keyword>
<dbReference type="InterPro" id="IPR044862">
    <property type="entry name" value="Pro_4_hyd_alph_FE2OG_OXY"/>
</dbReference>
<dbReference type="GO" id="GO:0016706">
    <property type="term" value="F:2-oxoglutarate-dependent dioxygenase activity"/>
    <property type="evidence" value="ECO:0007669"/>
    <property type="project" value="UniProtKB-UniRule"/>
</dbReference>
<dbReference type="InterPro" id="IPR005123">
    <property type="entry name" value="Oxoglu/Fe-dep_dioxygenase_dom"/>
</dbReference>